<organism evidence="7 8">
    <name type="scientific">Metschnikowia bicuspidata</name>
    <dbReference type="NCBI Taxonomy" id="27322"/>
    <lineage>
        <taxon>Eukaryota</taxon>
        <taxon>Fungi</taxon>
        <taxon>Dikarya</taxon>
        <taxon>Ascomycota</taxon>
        <taxon>Saccharomycotina</taxon>
        <taxon>Pichiomycetes</taxon>
        <taxon>Metschnikowiaceae</taxon>
        <taxon>Metschnikowia</taxon>
    </lineage>
</organism>
<dbReference type="AlphaFoldDB" id="A0A4P9ZIM6"/>
<dbReference type="PANTHER" id="PTHR24006:SF733">
    <property type="entry name" value="RE52890P"/>
    <property type="match status" value="1"/>
</dbReference>
<reference evidence="8" key="1">
    <citation type="journal article" date="2018" name="Nat. Microbiol.">
        <title>Leveraging single-cell genomics to expand the fungal tree of life.</title>
        <authorList>
            <person name="Ahrendt S.R."/>
            <person name="Quandt C.A."/>
            <person name="Ciobanu D."/>
            <person name="Clum A."/>
            <person name="Salamov A."/>
            <person name="Andreopoulos B."/>
            <person name="Cheng J.F."/>
            <person name="Woyke T."/>
            <person name="Pelin A."/>
            <person name="Henrissat B."/>
            <person name="Reynolds N.K."/>
            <person name="Benny G.L."/>
            <person name="Smith M.E."/>
            <person name="James T.Y."/>
            <person name="Grigoriev I.V."/>
        </authorList>
    </citation>
    <scope>NUCLEOTIDE SEQUENCE [LARGE SCALE GENOMIC DNA]</scope>
    <source>
        <strain evidence="8">Baker2002</strain>
    </source>
</reference>
<keyword evidence="4 5" id="KW-0378">Hydrolase</keyword>
<feature type="non-terminal residue" evidence="7">
    <location>
        <position position="559"/>
    </location>
</feature>
<name>A0A4P9ZIM6_9ASCO</name>
<dbReference type="InterPro" id="IPR050164">
    <property type="entry name" value="Peptidase_C19"/>
</dbReference>
<evidence type="ECO:0000256" key="5">
    <source>
        <dbReference type="RuleBase" id="RU366025"/>
    </source>
</evidence>
<comment type="catalytic activity">
    <reaction evidence="1 5">
        <text>Thiol-dependent hydrolysis of ester, thioester, amide, peptide and isopeptide bonds formed by the C-terminal Gly of ubiquitin (a 76-residue protein attached to proteins as an intracellular targeting signal).</text>
        <dbReference type="EC" id="3.4.19.12"/>
    </reaction>
</comment>
<protein>
    <recommendedName>
        <fullName evidence="5">Ubiquitin carboxyl-terminal hydrolase</fullName>
        <ecNumber evidence="5">3.4.19.12</ecNumber>
    </recommendedName>
</protein>
<evidence type="ECO:0000313" key="8">
    <source>
        <dbReference type="Proteomes" id="UP000268321"/>
    </source>
</evidence>
<gene>
    <name evidence="7" type="ORF">METBISCDRAFT_6953</name>
</gene>
<dbReference type="GO" id="GO:0005634">
    <property type="term" value="C:nucleus"/>
    <property type="evidence" value="ECO:0007669"/>
    <property type="project" value="TreeGrafter"/>
</dbReference>
<accession>A0A4P9ZIM6</accession>
<keyword evidence="5" id="KW-0788">Thiol protease</keyword>
<dbReference type="GO" id="GO:0004843">
    <property type="term" value="F:cysteine-type deubiquitinase activity"/>
    <property type="evidence" value="ECO:0007669"/>
    <property type="project" value="UniProtKB-UniRule"/>
</dbReference>
<dbReference type="PROSITE" id="PS00973">
    <property type="entry name" value="USP_2"/>
    <property type="match status" value="1"/>
</dbReference>
<dbReference type="PANTHER" id="PTHR24006">
    <property type="entry name" value="UBIQUITIN CARBOXYL-TERMINAL HYDROLASE"/>
    <property type="match status" value="1"/>
</dbReference>
<dbReference type="SUPFAM" id="SSF54001">
    <property type="entry name" value="Cysteine proteinases"/>
    <property type="match status" value="1"/>
</dbReference>
<dbReference type="InterPro" id="IPR001394">
    <property type="entry name" value="Peptidase_C19_UCH"/>
</dbReference>
<dbReference type="InterPro" id="IPR038765">
    <property type="entry name" value="Papain-like_cys_pep_sf"/>
</dbReference>
<dbReference type="PROSITE" id="PS00972">
    <property type="entry name" value="USP_1"/>
    <property type="match status" value="1"/>
</dbReference>
<feature type="domain" description="USP" evidence="6">
    <location>
        <begin position="8"/>
        <end position="532"/>
    </location>
</feature>
<feature type="non-terminal residue" evidence="7">
    <location>
        <position position="1"/>
    </location>
</feature>
<evidence type="ECO:0000313" key="7">
    <source>
        <dbReference type="EMBL" id="RKP32858.1"/>
    </source>
</evidence>
<evidence type="ECO:0000259" key="6">
    <source>
        <dbReference type="PROSITE" id="PS50235"/>
    </source>
</evidence>
<evidence type="ECO:0000256" key="1">
    <source>
        <dbReference type="ARBA" id="ARBA00000707"/>
    </source>
</evidence>
<dbReference type="OrthoDB" id="27652at2759"/>
<evidence type="ECO:0000256" key="2">
    <source>
        <dbReference type="ARBA" id="ARBA00009085"/>
    </source>
</evidence>
<dbReference type="CDD" id="cd02257">
    <property type="entry name" value="Peptidase_C19"/>
    <property type="match status" value="1"/>
</dbReference>
<sequence length="559" mass="62469">GNGGLKLFGMENFGNTCYCNSIIQCLYYTSKFRELLLCHNVTSHKQYKSLLGANPHTYITKYEQLLAKNLKEQGKSFVPLENGAVRPSLRSSLFAKFSSSAQNVNPEDNLNTTYRKLGYIQVAVNCHTLSIEQRLIIKKNPEYQQLELLVTRPSMAATPANSSDNCASATELLDANVSQVSSSLAPGPVTPRSNYIVVGIPHPEPGLAVPINGFLPNPSVDQKKRSALVNGPIINLDSAISPNSGTQNDSAFLYALQDVFAGMAENESQIGVVSPLFFVAKLKERNYLFRQANMHHDAHEFCNYLINEIIETINSEHSMSNNWCTDIFQGLITNETKCLYCETVTSKDETFLDLSIDIPAGQSAHSLTYSLNNFSKLETLNHQNKFYCNTCHSLQEAVKTIKLKKIPKVLVINFKRFKYDDKIDNMVKLFDSILYPLRLRLFNTTLTERHQDGTSSTTRSDGFSLYGLYALVIHIGGGPTHGHYVALCKTEAGLWFLFDDETVELVDEYYVLRFFGNGPGLATAYMLFYQKLDTAVEEDSLDFGIDMSGLYNGDDYAMA</sequence>
<dbReference type="GO" id="GO:0005829">
    <property type="term" value="C:cytosol"/>
    <property type="evidence" value="ECO:0007669"/>
    <property type="project" value="TreeGrafter"/>
</dbReference>
<keyword evidence="3 5" id="KW-0645">Protease</keyword>
<comment type="similarity">
    <text evidence="2 5">Belongs to the peptidase C19 family.</text>
</comment>
<dbReference type="GO" id="GO:0016579">
    <property type="term" value="P:protein deubiquitination"/>
    <property type="evidence" value="ECO:0007669"/>
    <property type="project" value="InterPro"/>
</dbReference>
<dbReference type="Pfam" id="PF00443">
    <property type="entry name" value="UCH"/>
    <property type="match status" value="2"/>
</dbReference>
<dbReference type="InterPro" id="IPR018200">
    <property type="entry name" value="USP_CS"/>
</dbReference>
<dbReference type="GO" id="GO:0006508">
    <property type="term" value="P:proteolysis"/>
    <property type="evidence" value="ECO:0007669"/>
    <property type="project" value="UniProtKB-KW"/>
</dbReference>
<dbReference type="InterPro" id="IPR028889">
    <property type="entry name" value="USP"/>
</dbReference>
<dbReference type="Gene3D" id="3.90.70.10">
    <property type="entry name" value="Cysteine proteinases"/>
    <property type="match status" value="2"/>
</dbReference>
<dbReference type="Proteomes" id="UP000268321">
    <property type="component" value="Unassembled WGS sequence"/>
</dbReference>
<dbReference type="FunFam" id="3.90.70.10:FF:000131">
    <property type="entry name" value="Ubiquitin carboxyl-terminal hydrolase"/>
    <property type="match status" value="1"/>
</dbReference>
<dbReference type="EMBL" id="ML004429">
    <property type="protein sequence ID" value="RKP32858.1"/>
    <property type="molecule type" value="Genomic_DNA"/>
</dbReference>
<evidence type="ECO:0000256" key="3">
    <source>
        <dbReference type="ARBA" id="ARBA00022670"/>
    </source>
</evidence>
<dbReference type="PROSITE" id="PS50235">
    <property type="entry name" value="USP_3"/>
    <property type="match status" value="1"/>
</dbReference>
<keyword evidence="5" id="KW-0833">Ubl conjugation pathway</keyword>
<keyword evidence="8" id="KW-1185">Reference proteome</keyword>
<proteinExistence type="inferred from homology"/>
<evidence type="ECO:0000256" key="4">
    <source>
        <dbReference type="ARBA" id="ARBA00022801"/>
    </source>
</evidence>
<dbReference type="EC" id="3.4.19.12" evidence="5"/>